<gene>
    <name evidence="6" type="ORF">NA66_102581</name>
</gene>
<feature type="transmembrane region" description="Helical" evidence="5">
    <location>
        <begin position="78"/>
        <end position="99"/>
    </location>
</feature>
<dbReference type="RefSeq" id="WP_072443518.1">
    <property type="nucleotide sequence ID" value="NZ_QJJY01000025.1"/>
</dbReference>
<name>A0A318I666_BURPY</name>
<dbReference type="EMBL" id="QJJY01000025">
    <property type="protein sequence ID" value="PXX26125.1"/>
    <property type="molecule type" value="Genomic_DNA"/>
</dbReference>
<reference evidence="6 7" key="1">
    <citation type="submission" date="2018-05" db="EMBL/GenBank/DDBJ databases">
        <title>Comparative genomics of bacterial root endophytes of switchgrass collected from native prairies over two seasons.</title>
        <authorList>
            <person name="Tang Y."/>
        </authorList>
    </citation>
    <scope>NUCLEOTIDE SEQUENCE [LARGE SCALE GENOMIC DNA]</scope>
    <source>
        <strain evidence="6 7">NFIX32</strain>
    </source>
</reference>
<evidence type="ECO:0000313" key="7">
    <source>
        <dbReference type="Proteomes" id="UP000247755"/>
    </source>
</evidence>
<dbReference type="GO" id="GO:0016020">
    <property type="term" value="C:membrane"/>
    <property type="evidence" value="ECO:0007669"/>
    <property type="project" value="UniProtKB-SubCell"/>
</dbReference>
<evidence type="ECO:0000313" key="6">
    <source>
        <dbReference type="EMBL" id="PXX26125.1"/>
    </source>
</evidence>
<evidence type="ECO:0000256" key="2">
    <source>
        <dbReference type="ARBA" id="ARBA00022692"/>
    </source>
</evidence>
<sequence>MPIHPVALVCTAILGLLLFGLGLVVSVTRFRCTTGSGCAPDPTNGLHKIVRAHGNTAEYAPFLAVLFLYFGAHDPSRAILSLIVAATACRCLLVIGLLAWPTMARPNPVRFIGAIGTYLCGAALCIALFVRAAA</sequence>
<comment type="caution">
    <text evidence="6">The sequence shown here is derived from an EMBL/GenBank/DDBJ whole genome shotgun (WGS) entry which is preliminary data.</text>
</comment>
<dbReference type="Proteomes" id="UP000247755">
    <property type="component" value="Unassembled WGS sequence"/>
</dbReference>
<dbReference type="InterPro" id="IPR023352">
    <property type="entry name" value="MAPEG-like_dom_sf"/>
</dbReference>
<evidence type="ECO:0000256" key="1">
    <source>
        <dbReference type="ARBA" id="ARBA00004370"/>
    </source>
</evidence>
<feature type="transmembrane region" description="Helical" evidence="5">
    <location>
        <begin position="111"/>
        <end position="130"/>
    </location>
</feature>
<organism evidence="6 7">
    <name type="scientific">Burkholderia pyrrocinia</name>
    <name type="common">Pseudomonas pyrrocinia</name>
    <dbReference type="NCBI Taxonomy" id="60550"/>
    <lineage>
        <taxon>Bacteria</taxon>
        <taxon>Pseudomonadati</taxon>
        <taxon>Pseudomonadota</taxon>
        <taxon>Betaproteobacteria</taxon>
        <taxon>Burkholderiales</taxon>
        <taxon>Burkholderiaceae</taxon>
        <taxon>Burkholderia</taxon>
        <taxon>Burkholderia cepacia complex</taxon>
    </lineage>
</organism>
<evidence type="ECO:0000256" key="4">
    <source>
        <dbReference type="ARBA" id="ARBA00023136"/>
    </source>
</evidence>
<proteinExistence type="predicted"/>
<keyword evidence="2 5" id="KW-0812">Transmembrane</keyword>
<keyword evidence="4 5" id="KW-0472">Membrane</keyword>
<protein>
    <recommendedName>
        <fullName evidence="8">MAPEG family protein</fullName>
    </recommendedName>
</protein>
<dbReference type="Gene3D" id="1.20.120.550">
    <property type="entry name" value="Membrane associated eicosanoid/glutathione metabolism-like domain"/>
    <property type="match status" value="1"/>
</dbReference>
<comment type="subcellular location">
    <subcellularLocation>
        <location evidence="1">Membrane</location>
    </subcellularLocation>
</comment>
<dbReference type="Pfam" id="PF01124">
    <property type="entry name" value="MAPEG"/>
    <property type="match status" value="1"/>
</dbReference>
<evidence type="ECO:0008006" key="8">
    <source>
        <dbReference type="Google" id="ProtNLM"/>
    </source>
</evidence>
<dbReference type="AlphaFoldDB" id="A0A318I666"/>
<evidence type="ECO:0000256" key="3">
    <source>
        <dbReference type="ARBA" id="ARBA00022989"/>
    </source>
</evidence>
<evidence type="ECO:0000256" key="5">
    <source>
        <dbReference type="SAM" id="Phobius"/>
    </source>
</evidence>
<accession>A0A318I666</accession>
<dbReference type="SUPFAM" id="SSF161084">
    <property type="entry name" value="MAPEG domain-like"/>
    <property type="match status" value="1"/>
</dbReference>
<dbReference type="InterPro" id="IPR001129">
    <property type="entry name" value="Membr-assoc_MAPEG"/>
</dbReference>
<keyword evidence="3 5" id="KW-1133">Transmembrane helix</keyword>
<feature type="transmembrane region" description="Helical" evidence="5">
    <location>
        <begin position="6"/>
        <end position="27"/>
    </location>
</feature>